<dbReference type="InterPro" id="IPR005650">
    <property type="entry name" value="BlaI_family"/>
</dbReference>
<proteinExistence type="inferred from homology"/>
<reference evidence="5" key="1">
    <citation type="submission" date="2023-07" db="EMBL/GenBank/DDBJ databases">
        <title>Comparative genomics of wheat-associated soil bacteria to identify genetic determinants of phenazine resistance.</title>
        <authorList>
            <person name="Mouncey N."/>
        </authorList>
    </citation>
    <scope>NUCLEOTIDE SEQUENCE</scope>
    <source>
        <strain evidence="5">V4I22</strain>
    </source>
</reference>
<dbReference type="GO" id="GO:0003677">
    <property type="term" value="F:DNA binding"/>
    <property type="evidence" value="ECO:0007669"/>
    <property type="project" value="UniProtKB-KW"/>
</dbReference>
<keyword evidence="3" id="KW-0238">DNA-binding</keyword>
<gene>
    <name evidence="5" type="ORF">QFZ22_004906</name>
</gene>
<comment type="similarity">
    <text evidence="1">Belongs to the BlaI transcriptional regulatory family.</text>
</comment>
<dbReference type="InterPro" id="IPR036390">
    <property type="entry name" value="WH_DNA-bd_sf"/>
</dbReference>
<dbReference type="RefSeq" id="WP_306978553.1">
    <property type="nucleotide sequence ID" value="NZ_JAUSYQ010000002.1"/>
</dbReference>
<accession>A0AAW8FI79</accession>
<dbReference type="EMBL" id="JAUSZV010000005">
    <property type="protein sequence ID" value="MDQ0908921.1"/>
    <property type="molecule type" value="Genomic_DNA"/>
</dbReference>
<dbReference type="GO" id="GO:0045892">
    <property type="term" value="P:negative regulation of DNA-templated transcription"/>
    <property type="evidence" value="ECO:0007669"/>
    <property type="project" value="InterPro"/>
</dbReference>
<dbReference type="SUPFAM" id="SSF46785">
    <property type="entry name" value="Winged helix' DNA-binding domain"/>
    <property type="match status" value="1"/>
</dbReference>
<evidence type="ECO:0000256" key="1">
    <source>
        <dbReference type="ARBA" id="ARBA00011046"/>
    </source>
</evidence>
<dbReference type="InterPro" id="IPR036388">
    <property type="entry name" value="WH-like_DNA-bd_sf"/>
</dbReference>
<organism evidence="5 6">
    <name type="scientific">Streptomyces canus</name>
    <dbReference type="NCBI Taxonomy" id="58343"/>
    <lineage>
        <taxon>Bacteria</taxon>
        <taxon>Bacillati</taxon>
        <taxon>Actinomycetota</taxon>
        <taxon>Actinomycetes</taxon>
        <taxon>Kitasatosporales</taxon>
        <taxon>Streptomycetaceae</taxon>
        <taxon>Streptomyces</taxon>
        <taxon>Streptomyces aurantiacus group</taxon>
    </lineage>
</organism>
<evidence type="ECO:0000313" key="6">
    <source>
        <dbReference type="Proteomes" id="UP001234216"/>
    </source>
</evidence>
<dbReference type="Gene3D" id="1.10.10.10">
    <property type="entry name" value="Winged helix-like DNA-binding domain superfamily/Winged helix DNA-binding domain"/>
    <property type="match status" value="1"/>
</dbReference>
<keyword evidence="4" id="KW-0804">Transcription</keyword>
<sequence length="126" mass="13583">MTKHSDGIRARGELEAQVMALLHASAEGLTPAETRQALGGGPSYSTVVTTLTRLYTKGLLTRLARGRAFAYQPVSDESGLVALQMTQVLRGRRDRAAVLQRFVSNLSADDEQLLRSLLAGGTLKDD</sequence>
<keyword evidence="2" id="KW-0805">Transcription regulation</keyword>
<dbReference type="AlphaFoldDB" id="A0AAW8FI79"/>
<evidence type="ECO:0000256" key="2">
    <source>
        <dbReference type="ARBA" id="ARBA00023015"/>
    </source>
</evidence>
<name>A0AAW8FI79_9ACTN</name>
<evidence type="ECO:0000313" key="5">
    <source>
        <dbReference type="EMBL" id="MDQ0908921.1"/>
    </source>
</evidence>
<protein>
    <submittedName>
        <fullName evidence="5">Transcriptional regulator</fullName>
    </submittedName>
</protein>
<comment type="caution">
    <text evidence="5">The sequence shown here is derived from an EMBL/GenBank/DDBJ whole genome shotgun (WGS) entry which is preliminary data.</text>
</comment>
<evidence type="ECO:0000256" key="4">
    <source>
        <dbReference type="ARBA" id="ARBA00023163"/>
    </source>
</evidence>
<dbReference type="Pfam" id="PF03965">
    <property type="entry name" value="Penicillinase_R"/>
    <property type="match status" value="1"/>
</dbReference>
<evidence type="ECO:0000256" key="3">
    <source>
        <dbReference type="ARBA" id="ARBA00023125"/>
    </source>
</evidence>
<dbReference type="Proteomes" id="UP001234216">
    <property type="component" value="Unassembled WGS sequence"/>
</dbReference>